<dbReference type="EMBL" id="EU974571">
    <property type="protein sequence ID" value="ACG46689.1"/>
    <property type="molecule type" value="mRNA"/>
</dbReference>
<reference evidence="2" key="1">
    <citation type="journal article" date="2009" name="Plant Mol. Biol.">
        <title>Insights into corn genes derived from large-scale cDNA sequencing.</title>
        <authorList>
            <person name="Alexandrov N.N."/>
            <person name="Brover V.V."/>
            <person name="Freidin S."/>
            <person name="Troukhan M.E."/>
            <person name="Tatarinova T.V."/>
            <person name="Zhang H."/>
            <person name="Swaller T.J."/>
            <person name="Lu Y.P."/>
            <person name="Bouck J."/>
            <person name="Flavell R.B."/>
            <person name="Feldmann K.A."/>
        </authorList>
    </citation>
    <scope>NUCLEOTIDE SEQUENCE</scope>
</reference>
<dbReference type="AlphaFoldDB" id="B6UBF6"/>
<feature type="region of interest" description="Disordered" evidence="1">
    <location>
        <begin position="1"/>
        <end position="35"/>
    </location>
</feature>
<protein>
    <submittedName>
        <fullName evidence="2">Uncharacterized protein</fullName>
    </submittedName>
</protein>
<evidence type="ECO:0000256" key="1">
    <source>
        <dbReference type="SAM" id="MobiDB-lite"/>
    </source>
</evidence>
<accession>B6UBF6</accession>
<evidence type="ECO:0000313" key="2">
    <source>
        <dbReference type="EMBL" id="ACG46689.1"/>
    </source>
</evidence>
<organism evidence="2">
    <name type="scientific">Zea mays</name>
    <name type="common">Maize</name>
    <dbReference type="NCBI Taxonomy" id="4577"/>
    <lineage>
        <taxon>Eukaryota</taxon>
        <taxon>Viridiplantae</taxon>
        <taxon>Streptophyta</taxon>
        <taxon>Embryophyta</taxon>
        <taxon>Tracheophyta</taxon>
        <taxon>Spermatophyta</taxon>
        <taxon>Magnoliopsida</taxon>
        <taxon>Liliopsida</taxon>
        <taxon>Poales</taxon>
        <taxon>Poaceae</taxon>
        <taxon>PACMAD clade</taxon>
        <taxon>Panicoideae</taxon>
        <taxon>Andropogonodae</taxon>
        <taxon>Andropogoneae</taxon>
        <taxon>Tripsacinae</taxon>
        <taxon>Zea</taxon>
    </lineage>
</organism>
<proteinExistence type="evidence at transcript level"/>
<sequence>MGGRPPRRSFGAPWARVPTSPPKTSKPLWNLRLSK</sequence>
<name>B6UBF6_MAIZE</name>